<reference evidence="3 4" key="1">
    <citation type="submission" date="2021-06" db="EMBL/GenBank/DDBJ databases">
        <title>A haploid diamondback moth (Plutella xylostella L.) genome assembly resolves 31 chromosomes and identifies a diamide resistance mutation.</title>
        <authorList>
            <person name="Ward C.M."/>
            <person name="Perry K.D."/>
            <person name="Baker G."/>
            <person name="Powis K."/>
            <person name="Heckel D.G."/>
            <person name="Baxter S.W."/>
        </authorList>
    </citation>
    <scope>NUCLEOTIDE SEQUENCE [LARGE SCALE GENOMIC DNA]</scope>
    <source>
        <strain evidence="3 4">LV</strain>
        <tissue evidence="3">Single pupa</tissue>
    </source>
</reference>
<sequence length="103" mass="11455">MDSRLTVVCCIVIALAVSVSAAHLEAREQRDVMQSMEEMRQKRDIEESMRQKRDVMDTMKSAWGEVVRTLSDAGDAVVHVFKPTEKSVVDKMADGVKGLVNSS</sequence>
<feature type="chain" id="PRO_5045749392" evidence="2">
    <location>
        <begin position="22"/>
        <end position="103"/>
    </location>
</feature>
<feature type="signal peptide" evidence="2">
    <location>
        <begin position="1"/>
        <end position="21"/>
    </location>
</feature>
<dbReference type="EMBL" id="JAHIBW010000019">
    <property type="protein sequence ID" value="KAG7301522.1"/>
    <property type="molecule type" value="Genomic_DNA"/>
</dbReference>
<evidence type="ECO:0000313" key="4">
    <source>
        <dbReference type="Proteomes" id="UP000823941"/>
    </source>
</evidence>
<proteinExistence type="predicted"/>
<keyword evidence="2" id="KW-0732">Signal</keyword>
<comment type="caution">
    <text evidence="3">The sequence shown here is derived from an EMBL/GenBank/DDBJ whole genome shotgun (WGS) entry which is preliminary data.</text>
</comment>
<feature type="region of interest" description="Disordered" evidence="1">
    <location>
        <begin position="29"/>
        <end position="53"/>
    </location>
</feature>
<gene>
    <name evidence="3" type="ORF">JYU34_014488</name>
</gene>
<keyword evidence="4" id="KW-1185">Reference proteome</keyword>
<evidence type="ECO:0000256" key="1">
    <source>
        <dbReference type="SAM" id="MobiDB-lite"/>
    </source>
</evidence>
<dbReference type="Proteomes" id="UP000823941">
    <property type="component" value="Chromosome 19"/>
</dbReference>
<evidence type="ECO:0000256" key="2">
    <source>
        <dbReference type="SAM" id="SignalP"/>
    </source>
</evidence>
<name>A0ABQ7Q8G1_PLUXY</name>
<accession>A0ABQ7Q8G1</accession>
<evidence type="ECO:0000313" key="3">
    <source>
        <dbReference type="EMBL" id="KAG7301522.1"/>
    </source>
</evidence>
<protein>
    <submittedName>
        <fullName evidence="3">Uncharacterized protein</fullName>
    </submittedName>
</protein>
<organism evidence="3 4">
    <name type="scientific">Plutella xylostella</name>
    <name type="common">Diamondback moth</name>
    <name type="synonym">Plutella maculipennis</name>
    <dbReference type="NCBI Taxonomy" id="51655"/>
    <lineage>
        <taxon>Eukaryota</taxon>
        <taxon>Metazoa</taxon>
        <taxon>Ecdysozoa</taxon>
        <taxon>Arthropoda</taxon>
        <taxon>Hexapoda</taxon>
        <taxon>Insecta</taxon>
        <taxon>Pterygota</taxon>
        <taxon>Neoptera</taxon>
        <taxon>Endopterygota</taxon>
        <taxon>Lepidoptera</taxon>
        <taxon>Glossata</taxon>
        <taxon>Ditrysia</taxon>
        <taxon>Yponomeutoidea</taxon>
        <taxon>Plutellidae</taxon>
        <taxon>Plutella</taxon>
    </lineage>
</organism>